<feature type="compositionally biased region" description="Polar residues" evidence="1">
    <location>
        <begin position="337"/>
        <end position="346"/>
    </location>
</feature>
<feature type="region of interest" description="Disordered" evidence="1">
    <location>
        <begin position="277"/>
        <end position="387"/>
    </location>
</feature>
<keyword evidence="2" id="KW-1133">Transmembrane helix</keyword>
<reference evidence="3" key="1">
    <citation type="journal article" date="2020" name="Stud. Mycol.">
        <title>101 Dothideomycetes genomes: a test case for predicting lifestyles and emergence of pathogens.</title>
        <authorList>
            <person name="Haridas S."/>
            <person name="Albert R."/>
            <person name="Binder M."/>
            <person name="Bloem J."/>
            <person name="Labutti K."/>
            <person name="Salamov A."/>
            <person name="Andreopoulos B."/>
            <person name="Baker S."/>
            <person name="Barry K."/>
            <person name="Bills G."/>
            <person name="Bluhm B."/>
            <person name="Cannon C."/>
            <person name="Castanera R."/>
            <person name="Culley D."/>
            <person name="Daum C."/>
            <person name="Ezra D."/>
            <person name="Gonzalez J."/>
            <person name="Henrissat B."/>
            <person name="Kuo A."/>
            <person name="Liang C."/>
            <person name="Lipzen A."/>
            <person name="Lutzoni F."/>
            <person name="Magnuson J."/>
            <person name="Mondo S."/>
            <person name="Nolan M."/>
            <person name="Ohm R."/>
            <person name="Pangilinan J."/>
            <person name="Park H.-J."/>
            <person name="Ramirez L."/>
            <person name="Alfaro M."/>
            <person name="Sun H."/>
            <person name="Tritt A."/>
            <person name="Yoshinaga Y."/>
            <person name="Zwiers L.-H."/>
            <person name="Turgeon B."/>
            <person name="Goodwin S."/>
            <person name="Spatafora J."/>
            <person name="Crous P."/>
            <person name="Grigoriev I."/>
        </authorList>
    </citation>
    <scope>NUCLEOTIDE SEQUENCE</scope>
    <source>
        <strain evidence="3">CBS 121739</strain>
    </source>
</reference>
<organism evidence="3 4">
    <name type="scientific">Pseudovirgaria hyperparasitica</name>
    <dbReference type="NCBI Taxonomy" id="470096"/>
    <lineage>
        <taxon>Eukaryota</taxon>
        <taxon>Fungi</taxon>
        <taxon>Dikarya</taxon>
        <taxon>Ascomycota</taxon>
        <taxon>Pezizomycotina</taxon>
        <taxon>Dothideomycetes</taxon>
        <taxon>Dothideomycetes incertae sedis</taxon>
        <taxon>Acrospermales</taxon>
        <taxon>Acrospermaceae</taxon>
        <taxon>Pseudovirgaria</taxon>
    </lineage>
</organism>
<dbReference type="EMBL" id="ML996568">
    <property type="protein sequence ID" value="KAF2760582.1"/>
    <property type="molecule type" value="Genomic_DNA"/>
</dbReference>
<keyword evidence="2" id="KW-0812">Transmembrane</keyword>
<feature type="transmembrane region" description="Helical" evidence="2">
    <location>
        <begin position="100"/>
        <end position="122"/>
    </location>
</feature>
<name>A0A6A6WCM2_9PEZI</name>
<dbReference type="GeneID" id="54484660"/>
<evidence type="ECO:0000256" key="2">
    <source>
        <dbReference type="SAM" id="Phobius"/>
    </source>
</evidence>
<feature type="transmembrane region" description="Helical" evidence="2">
    <location>
        <begin position="67"/>
        <end position="94"/>
    </location>
</feature>
<feature type="compositionally biased region" description="Polar residues" evidence="1">
    <location>
        <begin position="309"/>
        <end position="321"/>
    </location>
</feature>
<sequence>MAPRKVLADTQLRDETVDHFSIKYKAIVLTLRSLAVALSFGTLSLYIVALCLYLVRTHGDIDVEATFKYLSITGSSFSAAWHLFAMCLLGSGALNRIPRWFYLGLEIGSGVLMGILGYLSYAQDRIGRPPQFTPEYQEEAIKSGAVGVLTAACAAHLGFFIFGLCSKARPVDSDTERNRSCDACTSLHKIPSTTTTTEPRPVSPAHVSAEPRTENEPTTTTVPTSTRPITIPDEDAPAYTPGDYQHGFELRTLNRQHTPRTTAASSSTATDAPILLPAHHTSPFDHSLATQSGMLRPTPSMAPVAPQLASASTTEKAQRPQSRLFGSERSDLDFANVSPSLPSSPTVEHYSDMQRSSDVPSSSGSVSAEPGQETRQRSIEKNPDGPS</sequence>
<feature type="compositionally biased region" description="Low complexity" evidence="1">
    <location>
        <begin position="216"/>
        <end position="231"/>
    </location>
</feature>
<proteinExistence type="predicted"/>
<feature type="compositionally biased region" description="Basic and acidic residues" evidence="1">
    <location>
        <begin position="372"/>
        <end position="387"/>
    </location>
</feature>
<keyword evidence="4" id="KW-1185">Reference proteome</keyword>
<accession>A0A6A6WCM2</accession>
<evidence type="ECO:0000313" key="4">
    <source>
        <dbReference type="Proteomes" id="UP000799437"/>
    </source>
</evidence>
<feature type="region of interest" description="Disordered" evidence="1">
    <location>
        <begin position="192"/>
        <end position="245"/>
    </location>
</feature>
<dbReference type="AlphaFoldDB" id="A0A6A6WCM2"/>
<evidence type="ECO:0000313" key="3">
    <source>
        <dbReference type="EMBL" id="KAF2760582.1"/>
    </source>
</evidence>
<gene>
    <name evidence="3" type="ORF">EJ05DRAFT_474445</name>
</gene>
<keyword evidence="2" id="KW-0472">Membrane</keyword>
<feature type="compositionally biased region" description="Low complexity" evidence="1">
    <location>
        <begin position="356"/>
        <end position="367"/>
    </location>
</feature>
<protein>
    <submittedName>
        <fullName evidence="3">Uncharacterized protein</fullName>
    </submittedName>
</protein>
<feature type="transmembrane region" description="Helical" evidence="2">
    <location>
        <begin position="34"/>
        <end position="55"/>
    </location>
</feature>
<evidence type="ECO:0000256" key="1">
    <source>
        <dbReference type="SAM" id="MobiDB-lite"/>
    </source>
</evidence>
<dbReference type="Proteomes" id="UP000799437">
    <property type="component" value="Unassembled WGS sequence"/>
</dbReference>
<dbReference type="RefSeq" id="XP_033603033.1">
    <property type="nucleotide sequence ID" value="XM_033743606.1"/>
</dbReference>